<evidence type="ECO:0000313" key="1">
    <source>
        <dbReference type="EMBL" id="MCG6659930.1"/>
    </source>
</evidence>
<feature type="non-terminal residue" evidence="1">
    <location>
        <position position="449"/>
    </location>
</feature>
<sequence length="449" mass="46499">EDIVVDPATDFTGIDQLVIPEGTNVTISAEQFKQLVESGATIDTQGAAPDTGSLTVDLDGDLTIGADDEFTIDGSNVTFAMSDGEVLNVETFSLANGLQVTGDDAAATKPLVNFLFDTNPDTTTGSAPEFWEAIDVAAYQDVDLRIKDQLLDNFGIDDGTGTFQNSQSIEDLLDNLDSANILNIYRDIEEVVLDPRDRVVVVEPEAMPEGIEFSAVGSLADYVRSVDLTLQADEENAASINGDIFVNDGLVREGYTVLTINTEDVDGAATGPVVIDGNISTDNAAAGDAGELVDITINADVDLNITGEVIFASTSGDNPTATLTLTGDADVTVKELVAGSNITTINIDTTDYNGTYTATGGSAALSGADLTTLNLEGDGDVVIGTPVIPAGEPNEGESYGVHGTPELSTIDASGHTGTLTMVVGEVSTDGFSFTGGTGVNTLWLSEVVG</sequence>
<evidence type="ECO:0000313" key="2">
    <source>
        <dbReference type="Proteomes" id="UP000814385"/>
    </source>
</evidence>
<keyword evidence="2" id="KW-1185">Reference proteome</keyword>
<dbReference type="EMBL" id="JABFUC010000043">
    <property type="protein sequence ID" value="MCG6659930.1"/>
    <property type="molecule type" value="Genomic_DNA"/>
</dbReference>
<gene>
    <name evidence="1" type="ORF">HOP52_19525</name>
</gene>
<organism evidence="1 2">
    <name type="scientific">Billgrantia campisalis</name>
    <dbReference type="NCBI Taxonomy" id="74661"/>
    <lineage>
        <taxon>Bacteria</taxon>
        <taxon>Pseudomonadati</taxon>
        <taxon>Pseudomonadota</taxon>
        <taxon>Gammaproteobacteria</taxon>
        <taxon>Oceanospirillales</taxon>
        <taxon>Halomonadaceae</taxon>
        <taxon>Billgrantia</taxon>
    </lineage>
</organism>
<dbReference type="RefSeq" id="WP_238979199.1">
    <property type="nucleotide sequence ID" value="NZ_JABFUC010000043.1"/>
</dbReference>
<name>A0ABS9PDT3_9GAMM</name>
<feature type="non-terminal residue" evidence="1">
    <location>
        <position position="1"/>
    </location>
</feature>
<dbReference type="Proteomes" id="UP000814385">
    <property type="component" value="Unassembled WGS sequence"/>
</dbReference>
<proteinExistence type="predicted"/>
<accession>A0ABS9PDT3</accession>
<reference evidence="1 2" key="1">
    <citation type="submission" date="2020-05" db="EMBL/GenBank/DDBJ databases">
        <title>Comparative genomic analysis of denitrifying bacteria from Halomonas genus.</title>
        <authorList>
            <person name="Wang L."/>
            <person name="Shao Z."/>
        </authorList>
    </citation>
    <scope>NUCLEOTIDE SEQUENCE [LARGE SCALE GENOMIC DNA]</scope>
    <source>
        <strain evidence="1 2">A4</strain>
    </source>
</reference>
<protein>
    <submittedName>
        <fullName evidence="1">Uncharacterized protein</fullName>
    </submittedName>
</protein>
<comment type="caution">
    <text evidence="1">The sequence shown here is derived from an EMBL/GenBank/DDBJ whole genome shotgun (WGS) entry which is preliminary data.</text>
</comment>